<evidence type="ECO:0000313" key="2">
    <source>
        <dbReference type="EMBL" id="MBA0564421.1"/>
    </source>
</evidence>
<dbReference type="Gene3D" id="1.10.287.110">
    <property type="entry name" value="DnaJ domain"/>
    <property type="match status" value="1"/>
</dbReference>
<accession>A0A7J8MI66</accession>
<dbReference type="SMART" id="SM00271">
    <property type="entry name" value="DnaJ"/>
    <property type="match status" value="1"/>
</dbReference>
<dbReference type="Proteomes" id="UP000593572">
    <property type="component" value="Unassembled WGS sequence"/>
</dbReference>
<dbReference type="PROSITE" id="PS50076">
    <property type="entry name" value="DNAJ_2"/>
    <property type="match status" value="1"/>
</dbReference>
<dbReference type="EMBL" id="JABEZX010000009">
    <property type="protein sequence ID" value="MBA0564421.1"/>
    <property type="molecule type" value="Genomic_DNA"/>
</dbReference>
<comment type="caution">
    <text evidence="2">The sequence shown here is derived from an EMBL/GenBank/DDBJ whole genome shotgun (WGS) entry which is preliminary data.</text>
</comment>
<dbReference type="InterPro" id="IPR051100">
    <property type="entry name" value="DnaJ_subfamily_B/C"/>
</dbReference>
<proteinExistence type="predicted"/>
<feature type="non-terminal residue" evidence="2">
    <location>
        <position position="1"/>
    </location>
</feature>
<dbReference type="PROSITE" id="PS00636">
    <property type="entry name" value="DNAJ_1"/>
    <property type="match status" value="1"/>
</dbReference>
<organism evidence="2 3">
    <name type="scientific">Gossypium lobatum</name>
    <dbReference type="NCBI Taxonomy" id="34289"/>
    <lineage>
        <taxon>Eukaryota</taxon>
        <taxon>Viridiplantae</taxon>
        <taxon>Streptophyta</taxon>
        <taxon>Embryophyta</taxon>
        <taxon>Tracheophyta</taxon>
        <taxon>Spermatophyta</taxon>
        <taxon>Magnoliopsida</taxon>
        <taxon>eudicotyledons</taxon>
        <taxon>Gunneridae</taxon>
        <taxon>Pentapetalae</taxon>
        <taxon>rosids</taxon>
        <taxon>malvids</taxon>
        <taxon>Malvales</taxon>
        <taxon>Malvaceae</taxon>
        <taxon>Malvoideae</taxon>
        <taxon>Gossypium</taxon>
    </lineage>
</organism>
<dbReference type="SUPFAM" id="SSF46565">
    <property type="entry name" value="Chaperone J-domain"/>
    <property type="match status" value="1"/>
</dbReference>
<gene>
    <name evidence="2" type="ORF">Golob_009365</name>
</gene>
<dbReference type="GO" id="GO:0030544">
    <property type="term" value="F:Hsp70 protein binding"/>
    <property type="evidence" value="ECO:0007669"/>
    <property type="project" value="TreeGrafter"/>
</dbReference>
<keyword evidence="3" id="KW-1185">Reference proteome</keyword>
<dbReference type="PANTHER" id="PTHR43908:SF3">
    <property type="entry name" value="AT29763P-RELATED"/>
    <property type="match status" value="1"/>
</dbReference>
<dbReference type="PRINTS" id="PR00625">
    <property type="entry name" value="JDOMAIN"/>
</dbReference>
<evidence type="ECO:0000313" key="3">
    <source>
        <dbReference type="Proteomes" id="UP000593572"/>
    </source>
</evidence>
<dbReference type="CDD" id="cd06257">
    <property type="entry name" value="DnaJ"/>
    <property type="match status" value="1"/>
</dbReference>
<dbReference type="PANTHER" id="PTHR43908">
    <property type="entry name" value="AT29763P-RELATED"/>
    <property type="match status" value="1"/>
</dbReference>
<dbReference type="Pfam" id="PF00226">
    <property type="entry name" value="DnaJ"/>
    <property type="match status" value="1"/>
</dbReference>
<evidence type="ECO:0000259" key="1">
    <source>
        <dbReference type="PROSITE" id="PS50076"/>
    </source>
</evidence>
<dbReference type="InterPro" id="IPR001623">
    <property type="entry name" value="DnaJ_domain"/>
</dbReference>
<reference evidence="2 3" key="1">
    <citation type="journal article" date="2019" name="Genome Biol. Evol.">
        <title>Insights into the evolution of the New World diploid cottons (Gossypium, subgenus Houzingenia) based on genome sequencing.</title>
        <authorList>
            <person name="Grover C.E."/>
            <person name="Arick M.A. 2nd"/>
            <person name="Thrash A."/>
            <person name="Conover J.L."/>
            <person name="Sanders W.S."/>
            <person name="Peterson D.G."/>
            <person name="Frelichowski J.E."/>
            <person name="Scheffler J.A."/>
            <person name="Scheffler B.E."/>
            <person name="Wendel J.F."/>
        </authorList>
    </citation>
    <scope>NUCLEOTIDE SEQUENCE [LARGE SCALE GENOMIC DNA]</scope>
    <source>
        <strain evidence="2">157</strain>
        <tissue evidence="2">Leaf</tissue>
    </source>
</reference>
<dbReference type="GO" id="GO:0071218">
    <property type="term" value="P:cellular response to misfolded protein"/>
    <property type="evidence" value="ECO:0007669"/>
    <property type="project" value="TreeGrafter"/>
</dbReference>
<dbReference type="InterPro" id="IPR036869">
    <property type="entry name" value="J_dom_sf"/>
</dbReference>
<name>A0A7J8MI66_9ROSI</name>
<dbReference type="GO" id="GO:0005789">
    <property type="term" value="C:endoplasmic reticulum membrane"/>
    <property type="evidence" value="ECO:0007669"/>
    <property type="project" value="TreeGrafter"/>
</dbReference>
<sequence length="242" mass="27120">MDANKVDALKSLKLGKEALNAGDRARALSFLRKARRLDPTLPIDSFLSVPAYTDEQIMIVKQVKETKDYYEILGLEKTCSVEDVRKSYRKLSLKVHPDKNKAPGAEEAFMVISEAFQCLSNEERRKTYDLVRSYEPVYQKRSAFAYSGGGGNGFYNGFYDAEFEATTQFQSFNFEHGKGDKGSTGFNIVSQEHFCSSACILFFPWYADGAISLRLPSLVTDAGSRDNDKHHAFHVVLSAGYA</sequence>
<protein>
    <recommendedName>
        <fullName evidence="1">J domain-containing protein</fullName>
    </recommendedName>
</protein>
<feature type="domain" description="J" evidence="1">
    <location>
        <begin position="68"/>
        <end position="132"/>
    </location>
</feature>
<dbReference type="InterPro" id="IPR018253">
    <property type="entry name" value="DnaJ_domain_CS"/>
</dbReference>
<dbReference type="AlphaFoldDB" id="A0A7J8MI66"/>